<organism evidence="1">
    <name type="scientific">Zea mays</name>
    <name type="common">Maize</name>
    <dbReference type="NCBI Taxonomy" id="4577"/>
    <lineage>
        <taxon>Eukaryota</taxon>
        <taxon>Viridiplantae</taxon>
        <taxon>Streptophyta</taxon>
        <taxon>Embryophyta</taxon>
        <taxon>Tracheophyta</taxon>
        <taxon>Spermatophyta</taxon>
        <taxon>Magnoliopsida</taxon>
        <taxon>Liliopsida</taxon>
        <taxon>Poales</taxon>
        <taxon>Poaceae</taxon>
        <taxon>PACMAD clade</taxon>
        <taxon>Panicoideae</taxon>
        <taxon>Andropogonodae</taxon>
        <taxon>Andropogoneae</taxon>
        <taxon>Tripsacinae</taxon>
        <taxon>Zea</taxon>
    </lineage>
</organism>
<sequence length="9" mass="945">MGRRTNGPG</sequence>
<gene>
    <name evidence="1" type="ORF">Zm00014a_016264</name>
</gene>
<proteinExistence type="predicted"/>
<accession>A0A317Y5I9</accession>
<dbReference type="Proteomes" id="UP000251960">
    <property type="component" value="Chromosome 1"/>
</dbReference>
<evidence type="ECO:0000313" key="1">
    <source>
        <dbReference type="EMBL" id="PWZ52982.1"/>
    </source>
</evidence>
<reference evidence="1" key="1">
    <citation type="journal article" date="2018" name="Nat. Genet.">
        <title>Extensive intraspecific gene order and gene structural variations between Mo17 and other maize genomes.</title>
        <authorList>
            <person name="Sun S."/>
            <person name="Zhou Y."/>
            <person name="Chen J."/>
            <person name="Shi J."/>
            <person name="Zhao H."/>
            <person name="Zhao H."/>
            <person name="Song W."/>
            <person name="Zhang M."/>
            <person name="Cui Y."/>
            <person name="Dong X."/>
            <person name="Liu H."/>
            <person name="Ma X."/>
            <person name="Jiao Y."/>
            <person name="Wang B."/>
            <person name="Wei X."/>
            <person name="Stein J.C."/>
            <person name="Glaubitz J.C."/>
            <person name="Lu F."/>
            <person name="Yu G."/>
            <person name="Liang C."/>
            <person name="Fengler K."/>
            <person name="Li B."/>
            <person name="Rafalski A."/>
            <person name="Schnable P.S."/>
            <person name="Ware D.H."/>
            <person name="Buckler E.S."/>
            <person name="Lai J."/>
        </authorList>
    </citation>
    <scope>NUCLEOTIDE SEQUENCE [LARGE SCALE GENOMIC DNA]</scope>
    <source>
        <tissue evidence="1">Seedling</tissue>
    </source>
</reference>
<comment type="caution">
    <text evidence="1">The sequence shown here is derived from an EMBL/GenBank/DDBJ whole genome shotgun (WGS) entry which is preliminary data.</text>
</comment>
<protein>
    <submittedName>
        <fullName evidence="1">Uncharacterized protein</fullName>
    </submittedName>
</protein>
<dbReference type="EMBL" id="NCVQ01000001">
    <property type="protein sequence ID" value="PWZ52982.1"/>
    <property type="molecule type" value="Genomic_DNA"/>
</dbReference>
<name>A0A317Y5I9_MAIZE</name>